<keyword evidence="4" id="KW-0808">Transferase</keyword>
<evidence type="ECO:0000256" key="2">
    <source>
        <dbReference type="ARBA" id="ARBA00012438"/>
    </source>
</evidence>
<proteinExistence type="predicted"/>
<dbReference type="PANTHER" id="PTHR43065">
    <property type="entry name" value="SENSOR HISTIDINE KINASE"/>
    <property type="match status" value="1"/>
</dbReference>
<keyword evidence="7" id="KW-0067">ATP-binding</keyword>
<dbReference type="SMART" id="SM00086">
    <property type="entry name" value="PAC"/>
    <property type="match status" value="2"/>
</dbReference>
<keyword evidence="5" id="KW-0547">Nucleotide-binding</keyword>
<feature type="modified residue" description="4-aspartylphosphate" evidence="9">
    <location>
        <position position="72"/>
    </location>
</feature>
<dbReference type="GO" id="GO:0005524">
    <property type="term" value="F:ATP binding"/>
    <property type="evidence" value="ECO:0007669"/>
    <property type="project" value="UniProtKB-KW"/>
</dbReference>
<dbReference type="InterPro" id="IPR036890">
    <property type="entry name" value="HATPase_C_sf"/>
</dbReference>
<evidence type="ECO:0000259" key="12">
    <source>
        <dbReference type="PROSITE" id="PS50112"/>
    </source>
</evidence>
<accession>A0A2K8SNE7</accession>
<dbReference type="InterPro" id="IPR003661">
    <property type="entry name" value="HisK_dim/P_dom"/>
</dbReference>
<evidence type="ECO:0000256" key="4">
    <source>
        <dbReference type="ARBA" id="ARBA00022679"/>
    </source>
</evidence>
<dbReference type="CDD" id="cd00082">
    <property type="entry name" value="HisKA"/>
    <property type="match status" value="1"/>
</dbReference>
<dbReference type="InterPro" id="IPR035965">
    <property type="entry name" value="PAS-like_dom_sf"/>
</dbReference>
<evidence type="ECO:0000259" key="11">
    <source>
        <dbReference type="PROSITE" id="PS50110"/>
    </source>
</evidence>
<dbReference type="Gene3D" id="1.10.287.130">
    <property type="match status" value="1"/>
</dbReference>
<keyword evidence="15" id="KW-1185">Reference proteome</keyword>
<evidence type="ECO:0000256" key="3">
    <source>
        <dbReference type="ARBA" id="ARBA00022553"/>
    </source>
</evidence>
<dbReference type="EMBL" id="CP024785">
    <property type="protein sequence ID" value="AUB36928.1"/>
    <property type="molecule type" value="Genomic_DNA"/>
</dbReference>
<evidence type="ECO:0000313" key="15">
    <source>
        <dbReference type="Proteomes" id="UP000232003"/>
    </source>
</evidence>
<dbReference type="InterPro" id="IPR011006">
    <property type="entry name" value="CheY-like_superfamily"/>
</dbReference>
<dbReference type="Pfam" id="PF00512">
    <property type="entry name" value="HisKA"/>
    <property type="match status" value="1"/>
</dbReference>
<dbReference type="InterPro" id="IPR005467">
    <property type="entry name" value="His_kinase_dom"/>
</dbReference>
<evidence type="ECO:0000256" key="7">
    <source>
        <dbReference type="ARBA" id="ARBA00022840"/>
    </source>
</evidence>
<name>A0A2K8SNE7_9NOSO</name>
<dbReference type="PROSITE" id="PS50109">
    <property type="entry name" value="HIS_KIN"/>
    <property type="match status" value="1"/>
</dbReference>
<dbReference type="Proteomes" id="UP000232003">
    <property type="component" value="Chromosome"/>
</dbReference>
<dbReference type="SMART" id="SM00448">
    <property type="entry name" value="REC"/>
    <property type="match status" value="2"/>
</dbReference>
<keyword evidence="6" id="KW-0418">Kinase</keyword>
<dbReference type="GO" id="GO:0006355">
    <property type="term" value="P:regulation of DNA-templated transcription"/>
    <property type="evidence" value="ECO:0007669"/>
    <property type="project" value="InterPro"/>
</dbReference>
<dbReference type="Gene3D" id="3.30.565.10">
    <property type="entry name" value="Histidine kinase-like ATPase, C-terminal domain"/>
    <property type="match status" value="1"/>
</dbReference>
<evidence type="ECO:0000256" key="9">
    <source>
        <dbReference type="PROSITE-ProRule" id="PRU00169"/>
    </source>
</evidence>
<feature type="domain" description="PAC" evidence="13">
    <location>
        <begin position="220"/>
        <end position="271"/>
    </location>
</feature>
<evidence type="ECO:0000259" key="10">
    <source>
        <dbReference type="PROSITE" id="PS50109"/>
    </source>
</evidence>
<organism evidence="14 15">
    <name type="scientific">Nostoc flagelliforme CCNUN1</name>
    <dbReference type="NCBI Taxonomy" id="2038116"/>
    <lineage>
        <taxon>Bacteria</taxon>
        <taxon>Bacillati</taxon>
        <taxon>Cyanobacteriota</taxon>
        <taxon>Cyanophyceae</taxon>
        <taxon>Nostocales</taxon>
        <taxon>Nostocaceae</taxon>
        <taxon>Nostoc</taxon>
    </lineage>
</organism>
<dbReference type="Pfam" id="PF00989">
    <property type="entry name" value="PAS"/>
    <property type="match status" value="1"/>
</dbReference>
<dbReference type="SUPFAM" id="SSF52172">
    <property type="entry name" value="CheY-like"/>
    <property type="match status" value="2"/>
</dbReference>
<dbReference type="InterPro" id="IPR001789">
    <property type="entry name" value="Sig_transdc_resp-reg_receiver"/>
</dbReference>
<dbReference type="InterPro" id="IPR013656">
    <property type="entry name" value="PAS_4"/>
</dbReference>
<keyword evidence="14" id="KW-0238">DNA-binding</keyword>
<dbReference type="GO" id="GO:0003677">
    <property type="term" value="F:DNA binding"/>
    <property type="evidence" value="ECO:0007669"/>
    <property type="project" value="UniProtKB-KW"/>
</dbReference>
<dbReference type="InterPro" id="IPR001610">
    <property type="entry name" value="PAC"/>
</dbReference>
<dbReference type="PROSITE" id="PS50113">
    <property type="entry name" value="PAC"/>
    <property type="match status" value="1"/>
</dbReference>
<dbReference type="SUPFAM" id="SSF55874">
    <property type="entry name" value="ATPase domain of HSP90 chaperone/DNA topoisomerase II/histidine kinase"/>
    <property type="match status" value="1"/>
</dbReference>
<sequence length="772" mass="85282">MVCDRKTATGVVEMAGKNIKVLLVEDNPGDVFLLQEFLKEVTTVVVDLMPVERLSEALNYLGKELFDVILLDLSLPDSQGLETFVIAHHQAKATPIIVLTGINDETLAIRAMQEGAQDYLVKGQVTGDLLVRSMRYAIERQRADNALRQSEERFRVALKNSPIFVYNQDCELRYTWVYNPSNGLTVEEMLGKQDLDIIPVEDAQRLTTIKRGVLTTGIGTREEVSITIKDTTRYYDLTVEPLRNESQEVVGVTCASIDISERQAALRDRKLAEEKIREQAALLDVTTDAICLRDLNNEIIFWNKGAETLYGWQATEARGQNASELLYDEFSPEMEAALLQVVSKGKWQGELTKLTKTDKEILVASRWSLVCDEQGKPKSILTVDTDITDKKHLEAQLFRAQRLESIGTLASGIAHDLNNILTPILAGAQLLPLKFPDADERTRHLLEILEINARRGADLVKQVLSFARGVEGKRITLQLRHIIVELGKILKETFPKSIEISTDVPQDLWMVSGDSTQLHQVLMNLCVNARDAMANGGSLSISAENLLIDENYARMNLEAKEGPYTVITVSDTGAGISREILDRIFEPFFTTKDVGQGTGLGLSTVLGIVKSHGGFVNVYSEPGSGTSFKVYLPAVGGMETLTPEELPPQTGHGELILVVDDETAIQEITRTSLEAHNYKTLIASDGIEAIALYAKNRDKISAVLMDIMLPSLDGLTAIRTLRKINPQVRIIASSGLMSDNKLSAVAAIGVNTFLSKPYTVNELLLSLHKVLS</sequence>
<dbReference type="SUPFAM" id="SSF55785">
    <property type="entry name" value="PYP-like sensor domain (PAS domain)"/>
    <property type="match status" value="2"/>
</dbReference>
<feature type="domain" description="Response regulatory" evidence="11">
    <location>
        <begin position="20"/>
        <end position="137"/>
    </location>
</feature>
<dbReference type="SMART" id="SM00091">
    <property type="entry name" value="PAS"/>
    <property type="match status" value="2"/>
</dbReference>
<dbReference type="InterPro" id="IPR000014">
    <property type="entry name" value="PAS"/>
</dbReference>
<gene>
    <name evidence="14" type="ORF">COO91_02857</name>
</gene>
<dbReference type="KEGG" id="nfl:COO91_02857"/>
<dbReference type="PROSITE" id="PS50110">
    <property type="entry name" value="RESPONSE_REGULATORY"/>
    <property type="match status" value="2"/>
</dbReference>
<dbReference type="EC" id="2.7.13.3" evidence="2"/>
<feature type="domain" description="PAS" evidence="12">
    <location>
        <begin position="275"/>
        <end position="345"/>
    </location>
</feature>
<dbReference type="InterPro" id="IPR036097">
    <property type="entry name" value="HisK_dim/P_sf"/>
</dbReference>
<dbReference type="InterPro" id="IPR000700">
    <property type="entry name" value="PAS-assoc_C"/>
</dbReference>
<evidence type="ECO:0000256" key="8">
    <source>
        <dbReference type="ARBA" id="ARBA00023012"/>
    </source>
</evidence>
<dbReference type="CDD" id="cd00156">
    <property type="entry name" value="REC"/>
    <property type="match status" value="2"/>
</dbReference>
<feature type="domain" description="Response regulatory" evidence="11">
    <location>
        <begin position="655"/>
        <end position="771"/>
    </location>
</feature>
<feature type="domain" description="Histidine kinase" evidence="10">
    <location>
        <begin position="412"/>
        <end position="636"/>
    </location>
</feature>
<evidence type="ECO:0000256" key="1">
    <source>
        <dbReference type="ARBA" id="ARBA00000085"/>
    </source>
</evidence>
<dbReference type="SMART" id="SM00388">
    <property type="entry name" value="HisKA"/>
    <property type="match status" value="1"/>
</dbReference>
<dbReference type="Pfam" id="PF08448">
    <property type="entry name" value="PAS_4"/>
    <property type="match status" value="1"/>
</dbReference>
<evidence type="ECO:0000256" key="6">
    <source>
        <dbReference type="ARBA" id="ARBA00022777"/>
    </source>
</evidence>
<evidence type="ECO:0000313" key="14">
    <source>
        <dbReference type="EMBL" id="AUB36928.1"/>
    </source>
</evidence>
<feature type="modified residue" description="4-aspartylphosphate" evidence="9">
    <location>
        <position position="706"/>
    </location>
</feature>
<dbReference type="Pfam" id="PF00072">
    <property type="entry name" value="Response_reg"/>
    <property type="match status" value="2"/>
</dbReference>
<dbReference type="InterPro" id="IPR004358">
    <property type="entry name" value="Sig_transdc_His_kin-like_C"/>
</dbReference>
<dbReference type="CDD" id="cd00130">
    <property type="entry name" value="PAS"/>
    <property type="match status" value="2"/>
</dbReference>
<dbReference type="PANTHER" id="PTHR43065:SF46">
    <property type="entry name" value="C4-DICARBOXYLATE TRANSPORT SENSOR PROTEIN DCTB"/>
    <property type="match status" value="1"/>
</dbReference>
<keyword evidence="8" id="KW-0902">Two-component regulatory system</keyword>
<evidence type="ECO:0000256" key="5">
    <source>
        <dbReference type="ARBA" id="ARBA00022741"/>
    </source>
</evidence>
<dbReference type="PRINTS" id="PR00344">
    <property type="entry name" value="BCTRLSENSOR"/>
</dbReference>
<keyword evidence="3 9" id="KW-0597">Phosphoprotein</keyword>
<protein>
    <recommendedName>
        <fullName evidence="2">histidine kinase</fullName>
        <ecNumber evidence="2">2.7.13.3</ecNumber>
    </recommendedName>
</protein>
<dbReference type="Gene3D" id="3.40.50.2300">
    <property type="match status" value="2"/>
</dbReference>
<dbReference type="SMART" id="SM00387">
    <property type="entry name" value="HATPase_c"/>
    <property type="match status" value="1"/>
</dbReference>
<comment type="catalytic activity">
    <reaction evidence="1">
        <text>ATP + protein L-histidine = ADP + protein N-phospho-L-histidine.</text>
        <dbReference type="EC" id="2.7.13.3"/>
    </reaction>
</comment>
<evidence type="ECO:0000259" key="13">
    <source>
        <dbReference type="PROSITE" id="PS50113"/>
    </source>
</evidence>
<dbReference type="AlphaFoldDB" id="A0A2K8SNE7"/>
<dbReference type="PROSITE" id="PS50112">
    <property type="entry name" value="PAS"/>
    <property type="match status" value="1"/>
</dbReference>
<dbReference type="NCBIfam" id="TIGR00229">
    <property type="entry name" value="sensory_box"/>
    <property type="match status" value="2"/>
</dbReference>
<dbReference type="InterPro" id="IPR003594">
    <property type="entry name" value="HATPase_dom"/>
</dbReference>
<dbReference type="GO" id="GO:0000155">
    <property type="term" value="F:phosphorelay sensor kinase activity"/>
    <property type="evidence" value="ECO:0007669"/>
    <property type="project" value="InterPro"/>
</dbReference>
<dbReference type="Pfam" id="PF02518">
    <property type="entry name" value="HATPase_c"/>
    <property type="match status" value="1"/>
</dbReference>
<dbReference type="InterPro" id="IPR013767">
    <property type="entry name" value="PAS_fold"/>
</dbReference>
<reference evidence="14 15" key="1">
    <citation type="submission" date="2017-11" db="EMBL/GenBank/DDBJ databases">
        <title>Complete genome of a free-living desiccation-tolerant cyanobacterium and its photosynthetic adaptation to extreme terrestrial habitat.</title>
        <authorList>
            <person name="Shang J."/>
        </authorList>
    </citation>
    <scope>NUCLEOTIDE SEQUENCE [LARGE SCALE GENOMIC DNA]</scope>
    <source>
        <strain evidence="14 15">CCNUN1</strain>
    </source>
</reference>
<dbReference type="Gene3D" id="3.30.450.20">
    <property type="entry name" value="PAS domain"/>
    <property type="match status" value="2"/>
</dbReference>
<dbReference type="SUPFAM" id="SSF47384">
    <property type="entry name" value="Homodimeric domain of signal transducing histidine kinase"/>
    <property type="match status" value="1"/>
</dbReference>